<dbReference type="GO" id="GO:0004866">
    <property type="term" value="F:endopeptidase inhibitor activity"/>
    <property type="evidence" value="ECO:0007669"/>
    <property type="project" value="InterPro"/>
</dbReference>
<dbReference type="InterPro" id="IPR050473">
    <property type="entry name" value="A2M/Complement_sys"/>
</dbReference>
<feature type="chain" id="PRO_5027001979" evidence="9">
    <location>
        <begin position="19"/>
        <end position="836"/>
    </location>
</feature>
<keyword evidence="4" id="KW-0180">Complement pathway</keyword>
<dbReference type="InterPro" id="IPR000020">
    <property type="entry name" value="Anaphylatoxin/fibulin"/>
</dbReference>
<keyword evidence="2" id="KW-0964">Secreted</keyword>
<evidence type="ECO:0000313" key="12">
    <source>
        <dbReference type="RefSeq" id="XP_014940299.1"/>
    </source>
</evidence>
<dbReference type="Gene3D" id="1.20.91.20">
    <property type="entry name" value="Anaphylotoxins (complement system)"/>
    <property type="match status" value="1"/>
</dbReference>
<dbReference type="SMART" id="SM01359">
    <property type="entry name" value="A2M_N_2"/>
    <property type="match status" value="1"/>
</dbReference>
<keyword evidence="7" id="KW-0395">Inflammatory response</keyword>
<dbReference type="GO" id="GO:0006954">
    <property type="term" value="P:inflammatory response"/>
    <property type="evidence" value="ECO:0007669"/>
    <property type="project" value="UniProtKB-KW"/>
</dbReference>
<dbReference type="Pfam" id="PF01821">
    <property type="entry name" value="ANATO"/>
    <property type="match status" value="1"/>
</dbReference>
<feature type="region of interest" description="Disordered" evidence="8">
    <location>
        <begin position="621"/>
        <end position="640"/>
    </location>
</feature>
<evidence type="ECO:0000256" key="5">
    <source>
        <dbReference type="ARBA" id="ARBA00023157"/>
    </source>
</evidence>
<evidence type="ECO:0000313" key="13">
    <source>
        <dbReference type="RefSeq" id="XP_053060676.1"/>
    </source>
</evidence>
<sequence length="836" mass="93839">MDILSVVCIFFYLGKSWAQEQTYVVSAPKVFYVGASENVVIQVHGYTDSFAVTIAIKSYPDKSFTYSFGQVTLSPENKFQSSVNLTIQPKDLSGGPNAVSYVYLEVVCDHFSKATKIPLRYDNGFILIQTDKSVYNSDESVKVRIYSLDEDLKPSQREVTITFIDPAGSEVAMVGEKNYTGIITFPDFKIPVNPKYGSWTIKAKYKEDFTTTAVAMFEVKSHDLHSVKPHFFILVEPENYFISHKNFEDFKITIKARYSYSENVTEAKVSVFFGIREDLHGSGKEMMHEATQKTELIDGVAQINFNTSRAIKKLSYKSLEDLSNKYLNIFVEVQESTGTFFQETKVTDIKYVLLPYTLDLVATPLFLKPGIQYCIKVQVKDASTHFVGGIAVILKAKTVGKTQEKRELDPIKSTTNYNDGVASFVVNVASDVTTLEFNVRTDDPDIPEEYQASNDYQAVAYSSHSQSFLSLSWTDSHKSLLVGEHLSITITPESPYVDKITHYNYLISSKGKIIHFGTEKKLPGSSYQLLNLSVTQHMVPTARLLVYYIVTGQQITELVSDSVCLNIEEKCRNQLQIYLSPNKDIYSPGETVSLTMETQSESWVALSSVSRAINSIQERSKNNMERVPQSFDKSGQDCGGSGGRNNAEVFDLAGLTVLTNANGDDSQQDGGLLEKIPRSRRELKEKIESLASTFKHPLIQKCCYDGAFKSEESCEQRAAKITLGPRCSRAFSQCCELANQLREESSYIYVMIGRHDAPSRYPIMFERNTFLENGLWEVHHVSKRHQIELTLPDSLTTWEIQGVGISNQGLCVADVLQLQVHKDSFLVGDNNVAIVN</sequence>
<name>A0A6J0A829_ACIJB</name>
<organism evidence="11 12">
    <name type="scientific">Acinonyx jubatus</name>
    <name type="common">Cheetah</name>
    <dbReference type="NCBI Taxonomy" id="32536"/>
    <lineage>
        <taxon>Eukaryota</taxon>
        <taxon>Metazoa</taxon>
        <taxon>Chordata</taxon>
        <taxon>Craniata</taxon>
        <taxon>Vertebrata</taxon>
        <taxon>Euteleostomi</taxon>
        <taxon>Mammalia</taxon>
        <taxon>Eutheria</taxon>
        <taxon>Laurasiatheria</taxon>
        <taxon>Carnivora</taxon>
        <taxon>Feliformia</taxon>
        <taxon>Felidae</taxon>
        <taxon>Felinae</taxon>
        <taxon>Acinonyx</taxon>
    </lineage>
</organism>
<dbReference type="Pfam" id="PF17789">
    <property type="entry name" value="MG4"/>
    <property type="match status" value="1"/>
</dbReference>
<dbReference type="PANTHER" id="PTHR11412">
    <property type="entry name" value="MACROGLOBULIN / COMPLEMENT"/>
    <property type="match status" value="1"/>
</dbReference>
<dbReference type="KEGG" id="aju:106986633"/>
<proteinExistence type="predicted"/>
<dbReference type="InterPro" id="IPR041555">
    <property type="entry name" value="MG3"/>
</dbReference>
<dbReference type="InterPro" id="IPR013783">
    <property type="entry name" value="Ig-like_fold"/>
</dbReference>
<keyword evidence="11" id="KW-1185">Reference proteome</keyword>
<dbReference type="InterPro" id="IPR011625">
    <property type="entry name" value="A2M_N_BRD"/>
</dbReference>
<dbReference type="InterPro" id="IPR002890">
    <property type="entry name" value="MG2"/>
</dbReference>
<keyword evidence="3" id="KW-0391">Immunity</keyword>
<keyword evidence="6" id="KW-0179">Complement alternate pathway</keyword>
<feature type="signal peptide" evidence="9">
    <location>
        <begin position="1"/>
        <end position="18"/>
    </location>
</feature>
<evidence type="ECO:0000256" key="7">
    <source>
        <dbReference type="ARBA" id="ARBA00023198"/>
    </source>
</evidence>
<evidence type="ECO:0000259" key="10">
    <source>
        <dbReference type="PROSITE" id="PS01178"/>
    </source>
</evidence>
<keyword evidence="9" id="KW-0732">Signal</keyword>
<evidence type="ECO:0000256" key="8">
    <source>
        <dbReference type="SAM" id="MobiDB-lite"/>
    </source>
</evidence>
<dbReference type="GeneID" id="106986633"/>
<dbReference type="GO" id="GO:0005576">
    <property type="term" value="C:extracellular region"/>
    <property type="evidence" value="ECO:0007669"/>
    <property type="project" value="UniProtKB-SubCell"/>
</dbReference>
<dbReference type="InterPro" id="IPR041425">
    <property type="entry name" value="C3/4/5_MG1"/>
</dbReference>
<evidence type="ECO:0000256" key="2">
    <source>
        <dbReference type="ARBA" id="ARBA00022525"/>
    </source>
</evidence>
<dbReference type="Gene3D" id="2.60.40.10">
    <property type="entry name" value="Immunoglobulins"/>
    <property type="match status" value="1"/>
</dbReference>
<dbReference type="Gene3D" id="2.60.40.1940">
    <property type="match status" value="1"/>
</dbReference>
<gene>
    <name evidence="12 13" type="primary">LOC106986633</name>
</gene>
<dbReference type="Proteomes" id="UP001652583">
    <property type="component" value="Chromosome D4"/>
</dbReference>
<dbReference type="InterPro" id="IPR018081">
    <property type="entry name" value="Anaphylatoxin_comp_syst"/>
</dbReference>
<dbReference type="Pfam" id="PF01835">
    <property type="entry name" value="MG2"/>
    <property type="match status" value="1"/>
</dbReference>
<dbReference type="Pfam" id="PF17791">
    <property type="entry name" value="MG3"/>
    <property type="match status" value="1"/>
</dbReference>
<dbReference type="AlphaFoldDB" id="A0A6J0A829"/>
<dbReference type="Pfam" id="PF17790">
    <property type="entry name" value="MG1"/>
    <property type="match status" value="1"/>
</dbReference>
<dbReference type="RefSeq" id="XP_014940299.1">
    <property type="nucleotide sequence ID" value="XM_015084813.2"/>
</dbReference>
<dbReference type="InterPro" id="IPR040839">
    <property type="entry name" value="MG4"/>
</dbReference>
<dbReference type="SMART" id="SM00104">
    <property type="entry name" value="ANATO"/>
    <property type="match status" value="1"/>
</dbReference>
<reference evidence="12" key="1">
    <citation type="submission" date="2025-04" db="UniProtKB">
        <authorList>
            <consortium name="RefSeq"/>
        </authorList>
    </citation>
    <scope>IDENTIFICATION</scope>
    <source>
        <tissue evidence="12 13">Blood</tissue>
    </source>
</reference>
<dbReference type="Pfam" id="PF00207">
    <property type="entry name" value="A2M"/>
    <property type="match status" value="1"/>
</dbReference>
<protein>
    <submittedName>
        <fullName evidence="12 13">Complement C5-like</fullName>
    </submittedName>
</protein>
<evidence type="ECO:0000256" key="3">
    <source>
        <dbReference type="ARBA" id="ARBA00022588"/>
    </source>
</evidence>
<evidence type="ECO:0000313" key="11">
    <source>
        <dbReference type="Proteomes" id="UP001652583"/>
    </source>
</evidence>
<dbReference type="GO" id="GO:0006958">
    <property type="term" value="P:complement activation, classical pathway"/>
    <property type="evidence" value="ECO:0007669"/>
    <property type="project" value="UniProtKB-KW"/>
</dbReference>
<dbReference type="CDD" id="cd00017">
    <property type="entry name" value="ANATO"/>
    <property type="match status" value="1"/>
</dbReference>
<comment type="subcellular location">
    <subcellularLocation>
        <location evidence="1">Secreted</location>
    </subcellularLocation>
</comment>
<accession>A0A6J0A829</accession>
<dbReference type="InterPro" id="IPR001599">
    <property type="entry name" value="Macroglobln_a2"/>
</dbReference>
<evidence type="ECO:0000256" key="4">
    <source>
        <dbReference type="ARBA" id="ARBA00022875"/>
    </source>
</evidence>
<evidence type="ECO:0000256" key="6">
    <source>
        <dbReference type="ARBA" id="ARBA00023162"/>
    </source>
</evidence>
<dbReference type="Pfam" id="PF07703">
    <property type="entry name" value="A2M_BRD"/>
    <property type="match status" value="1"/>
</dbReference>
<evidence type="ECO:0000256" key="1">
    <source>
        <dbReference type="ARBA" id="ARBA00004613"/>
    </source>
</evidence>
<keyword evidence="3" id="KW-0399">Innate immunity</keyword>
<evidence type="ECO:0000256" key="9">
    <source>
        <dbReference type="SAM" id="SignalP"/>
    </source>
</evidence>
<dbReference type="GO" id="GO:0006957">
    <property type="term" value="P:complement activation, alternative pathway"/>
    <property type="evidence" value="ECO:0007669"/>
    <property type="project" value="UniProtKB-KW"/>
</dbReference>
<dbReference type="PROSITE" id="PS01178">
    <property type="entry name" value="ANAPHYLATOXIN_2"/>
    <property type="match status" value="1"/>
</dbReference>
<dbReference type="SUPFAM" id="SSF47686">
    <property type="entry name" value="Anaphylotoxins (complement system)"/>
    <property type="match status" value="1"/>
</dbReference>
<feature type="domain" description="Anaphylatoxin-like" evidence="10">
    <location>
        <begin position="702"/>
        <end position="735"/>
    </location>
</feature>
<keyword evidence="5" id="KW-1015">Disulfide bond</keyword>
<dbReference type="Gene3D" id="2.20.130.20">
    <property type="match status" value="1"/>
</dbReference>
<dbReference type="Gene3D" id="6.20.50.160">
    <property type="match status" value="1"/>
</dbReference>
<dbReference type="RefSeq" id="XP_053060676.1">
    <property type="nucleotide sequence ID" value="XM_053204701.1"/>
</dbReference>
<dbReference type="PANTHER" id="PTHR11412:SF83">
    <property type="entry name" value="COMPLEMENT C5"/>
    <property type="match status" value="1"/>
</dbReference>
<dbReference type="Gene3D" id="2.60.40.1930">
    <property type="match status" value="3"/>
</dbReference>